<dbReference type="RefSeq" id="XP_023936587.1">
    <property type="nucleotide sequence ID" value="XM_024080819.2"/>
</dbReference>
<dbReference type="InterPro" id="IPR045163">
    <property type="entry name" value="Focadhesin/RST1"/>
</dbReference>
<proteinExistence type="predicted"/>
<evidence type="ECO:0000313" key="4">
    <source>
        <dbReference type="RefSeq" id="XP_023936587.1"/>
    </source>
</evidence>
<name>A0A6J1MUF7_BICAN</name>
<sequence length="1209" mass="136380">MDEIEYKLKTNNSVLIVNAIDKLLTTIKSKYKVGERQRFVVENEELKFLREKCSAPEHMVSLTACQGLLALVELGVLEIAHTMSTVVTLLPSTHNYSAIISTMAGLLVLDLRSRLVPGQPYKCQFSLRSPRHPFITVLEKNKEVEDDVLAKMHALCTHPEYIIASNSLELLRPVFLWLTSSPQRCSIKPWQLLLSLPHTDAQCQLLLACIVCQKICSPQQIEYAFAAYSAVTDAAIYQARREHVVAFVPVLARICGELVTHGKDPRACYSLIERCFALDAPELKSVAGLTLMLLADSLSNTSALYLHELFNLCLNIVSKYEYSKICLSSFVGLSLQWLHLPSYLTTNALGVAAKILDTFHNNDHDTGLHMANLKSNTTFVELAHSDKTLYTYFKLLETWERLRDDPDKLKRWFKVLVTVNDQLKLEMLTFFVGVVMDGHGNEDVALEGVRAVIDLVRVRREVSVTVLPVLLYKMANDTRPSVKLECLRGLPLMATTKENVPSIVSILNKLKAQKGVPTSLLIMLYTRLAETQVRCFPYLQELLVESGAGRADDLKWEVDIAKALAVERICEIRASSHGLELVSVISSLLNRCTDKPGAPAAALALGALAHLWRGAAVAPPSTWRALEPRLGRDNRPQVQLSLCKLLAEIPALRVSSPEYDKLVRDAARRLWQHVAESHQPSVIQAACGALAHYRVDDYKLNDIPEIYRRTVKLPPAYCKTPSEAVRKPEDVLDYVPCEVWPELFRYTNQAALNGVHQLVTKLMEREIRAYRSGVYQVEAREPQSVGYLPVASVVRGMMECFRKQVTSPSYEYPESVLLAILEVLTEDYPKPLPPLDFCFLHEVFHRGALWKAGCVKLAARQAHTSVSAKRLIENFLQGIGSYSSENVAESDIILFFENLQIFCKTMPPNNLRPPLEKCLGESFSDVRRTKPKDLDIEDLLFIRQLKTIKQCLESDKIHDANRTLLSQIVENYFSLINDEHLAWPLYVDTCRALSAKYLERMTSPAGWWEVSSELLRKSSAVRSALASLRDVSAPLVWLNESIDAHASSITEQEFSLRCMLPALQAANVEDKSTQEWFQQLLARTQVAFNETDDEKSKLYLCDVFFLTVIMFSGHWSFEPDARVLVSNGAVRRALLPTAAAFLMSRDGWKDCTTQMLEWLCHTRDVSAHADTKRCCHRALLALRHCQQFTAQGVWTRIETNFGNTTNLEY</sequence>
<protein>
    <submittedName>
        <fullName evidence="4">Focadhesin isoform X1</fullName>
    </submittedName>
</protein>
<dbReference type="InterPro" id="IPR022542">
    <property type="entry name" value="FOCAD/RST1_DUF3730"/>
</dbReference>
<feature type="domain" description="Focadhesin C-terminal" evidence="1">
    <location>
        <begin position="779"/>
        <end position="1097"/>
    </location>
</feature>
<keyword evidence="3" id="KW-1185">Reference proteome</keyword>
<dbReference type="GO" id="GO:0060147">
    <property type="term" value="P:regulation of post-transcriptional gene silencing"/>
    <property type="evidence" value="ECO:0007669"/>
    <property type="project" value="InterPro"/>
</dbReference>
<dbReference type="InterPro" id="IPR021392">
    <property type="entry name" value="Focadhesin_C"/>
</dbReference>
<feature type="domain" description="DUF3730" evidence="2">
    <location>
        <begin position="467"/>
        <end position="690"/>
    </location>
</feature>
<reference evidence="4" key="1">
    <citation type="submission" date="2025-08" db="UniProtKB">
        <authorList>
            <consortium name="RefSeq"/>
        </authorList>
    </citation>
    <scope>IDENTIFICATION</scope>
</reference>
<dbReference type="Pfam" id="PF11229">
    <property type="entry name" value="Focadhesin"/>
    <property type="match status" value="1"/>
</dbReference>
<evidence type="ECO:0000259" key="1">
    <source>
        <dbReference type="Pfam" id="PF11229"/>
    </source>
</evidence>
<dbReference type="PANTHER" id="PTHR16212">
    <property type="entry name" value="FOCADHESIN FAMILY MEMBER"/>
    <property type="match status" value="1"/>
</dbReference>
<organism evidence="3 4">
    <name type="scientific">Bicyclus anynana</name>
    <name type="common">Squinting bush brown butterfly</name>
    <dbReference type="NCBI Taxonomy" id="110368"/>
    <lineage>
        <taxon>Eukaryota</taxon>
        <taxon>Metazoa</taxon>
        <taxon>Ecdysozoa</taxon>
        <taxon>Arthropoda</taxon>
        <taxon>Hexapoda</taxon>
        <taxon>Insecta</taxon>
        <taxon>Pterygota</taxon>
        <taxon>Neoptera</taxon>
        <taxon>Endopterygota</taxon>
        <taxon>Lepidoptera</taxon>
        <taxon>Glossata</taxon>
        <taxon>Ditrysia</taxon>
        <taxon>Papilionoidea</taxon>
        <taxon>Nymphalidae</taxon>
        <taxon>Satyrinae</taxon>
        <taxon>Satyrini</taxon>
        <taxon>Mycalesina</taxon>
        <taxon>Bicyclus</taxon>
    </lineage>
</organism>
<dbReference type="GeneID" id="112044843"/>
<dbReference type="Pfam" id="PF12530">
    <property type="entry name" value="DUF3730"/>
    <property type="match status" value="1"/>
</dbReference>
<dbReference type="Proteomes" id="UP001652582">
    <property type="component" value="Chromosome 20"/>
</dbReference>
<gene>
    <name evidence="4" type="primary">LOC112044843</name>
</gene>
<dbReference type="PANTHER" id="PTHR16212:SF4">
    <property type="entry name" value="FOCADHESIN"/>
    <property type="match status" value="1"/>
</dbReference>
<dbReference type="OrthoDB" id="6354723at2759"/>
<accession>A0A6J1MUF7</accession>
<dbReference type="KEGG" id="bany:112044843"/>
<evidence type="ECO:0000259" key="2">
    <source>
        <dbReference type="Pfam" id="PF12530"/>
    </source>
</evidence>
<dbReference type="AlphaFoldDB" id="A0A6J1MUF7"/>
<dbReference type="SUPFAM" id="SSF48371">
    <property type="entry name" value="ARM repeat"/>
    <property type="match status" value="1"/>
</dbReference>
<dbReference type="InterPro" id="IPR016024">
    <property type="entry name" value="ARM-type_fold"/>
</dbReference>
<evidence type="ECO:0000313" key="3">
    <source>
        <dbReference type="Proteomes" id="UP001652582"/>
    </source>
</evidence>